<dbReference type="InterPro" id="IPR012337">
    <property type="entry name" value="RNaseH-like_sf"/>
</dbReference>
<evidence type="ECO:0000313" key="4">
    <source>
        <dbReference type="Proteomes" id="UP000572817"/>
    </source>
</evidence>
<protein>
    <submittedName>
        <fullName evidence="3">Protein argonaute 5</fullName>
    </submittedName>
</protein>
<dbReference type="SUPFAM" id="SSF53098">
    <property type="entry name" value="Ribonuclease H-like"/>
    <property type="match status" value="1"/>
</dbReference>
<dbReference type="Gene3D" id="3.30.420.10">
    <property type="entry name" value="Ribonuclease H-like superfamily/Ribonuclease H"/>
    <property type="match status" value="1"/>
</dbReference>
<dbReference type="SUPFAM" id="SSF101690">
    <property type="entry name" value="PAZ domain"/>
    <property type="match status" value="1"/>
</dbReference>
<feature type="region of interest" description="Disordered" evidence="1">
    <location>
        <begin position="1"/>
        <end position="49"/>
    </location>
</feature>
<feature type="compositionally biased region" description="Polar residues" evidence="1">
    <location>
        <begin position="11"/>
        <end position="34"/>
    </location>
</feature>
<dbReference type="Gene3D" id="2.170.260.10">
    <property type="entry name" value="paz domain"/>
    <property type="match status" value="1"/>
</dbReference>
<evidence type="ECO:0000259" key="2">
    <source>
        <dbReference type="PROSITE" id="PS50822"/>
    </source>
</evidence>
<dbReference type="InterPro" id="IPR003165">
    <property type="entry name" value="Piwi"/>
</dbReference>
<dbReference type="AlphaFoldDB" id="A0A8H4IM63"/>
<dbReference type="PANTHER" id="PTHR22891">
    <property type="entry name" value="EUKARYOTIC TRANSLATION INITIATION FACTOR 2C"/>
    <property type="match status" value="1"/>
</dbReference>
<proteinExistence type="predicted"/>
<evidence type="ECO:0000256" key="1">
    <source>
        <dbReference type="SAM" id="MobiDB-lite"/>
    </source>
</evidence>
<reference evidence="3" key="1">
    <citation type="submission" date="2020-04" db="EMBL/GenBank/DDBJ databases">
        <title>Genome Assembly and Annotation of Botryosphaeria dothidea sdau 11-99, a Latent Pathogen of Apple Fruit Ring Rot in China.</title>
        <authorList>
            <person name="Yu C."/>
            <person name="Diao Y."/>
            <person name="Lu Q."/>
            <person name="Zhao J."/>
            <person name="Cui S."/>
            <person name="Peng C."/>
            <person name="He B."/>
            <person name="Liu H."/>
        </authorList>
    </citation>
    <scope>NUCLEOTIDE SEQUENCE [LARGE SCALE GENOMIC DNA]</scope>
    <source>
        <strain evidence="3">Sdau11-99</strain>
    </source>
</reference>
<accession>A0A8H4IM63</accession>
<evidence type="ECO:0000313" key="3">
    <source>
        <dbReference type="EMBL" id="KAF4303756.1"/>
    </source>
</evidence>
<name>A0A8H4IM63_9PEZI</name>
<dbReference type="SMART" id="SM01163">
    <property type="entry name" value="DUF1785"/>
    <property type="match status" value="1"/>
</dbReference>
<dbReference type="EMBL" id="WWBZ02000051">
    <property type="protein sequence ID" value="KAF4303756.1"/>
    <property type="molecule type" value="Genomic_DNA"/>
</dbReference>
<gene>
    <name evidence="3" type="ORF">GTA08_BOTSDO07775</name>
</gene>
<dbReference type="InterPro" id="IPR036085">
    <property type="entry name" value="PAZ_dom_sf"/>
</dbReference>
<sequence length="888" mass="100254">MSAPQAGPFQPTASPVTGEQPASPSTSHHACHSRQASDLRTRPNHLGFPHPIITLSEVKRPAPSAPSTPHFTEKTETIQAVPAGANLFKNPPQEYIDSNSLRPEYGKSGTSTRVITNYVAAKEMPTKLFDYSILFGFTTNPDNEPKSGLNKDLKRLAELRRMFDSLRKVQPLECRNDWATDYKHIWSVNELFRGDTYSIADLSYINPIGRTEIIPQITLKYEGQLNLSRGHLDLIEGGKGEGGTDVARKAKALNAIVSNYMCRSTSTPIQQLGENRFFLTDAYEDMGQDSPFVTIRGYFFSIRPGNNQVFLNVNTTTSAFFKPILISEFFRIMRLHSMKDWAIMGMLKKRTVRITCDRLVPDLNEEDKRRKTISGFGGVPSEQTFTAGEEEITVYDYFNATKDCPLTKDSNMPCVNVGSYKPGREQWIPAEFLEITYPQPYNAILPPAFTDRMMKVALRGPEENANLIVNEGFVHLGIKKDSIATQRDLIQEEIGFDINDKLIDIPARILKQPTLRYSDIKGKAQTVSPRFASWNLVDKQMRKQLFAVSSTIPRIGILTLGQSRMDPRGRPHQVEGILRVVGTDTMIVGADVTHPGSTSTPHCPSVAAAVAGYDEHALNYSSSMRLQRRNQEVIIDMQEMATELLNIYGRKNKRLPSNIVFYRDGVSEGQYAQVRKTEVEAVEKVWMALKNSGKPSNSPKVRITCMVVGKRHHTRFYPMKPGDRDRSNNVMPGLIVDSVITHPYCFDFFLQSHAAIKGTARSAHYFLIRNDIKLNAQQLQDLTRSLCYAYGTATKGISYCAPAYHADKLCERGRCFIRDWLVNRPTPSSMIRPYNKKDSIDVKVHQKDEAKRLMVSRPYNIWETAQAGAHKGRKNPWHPNLDDKMFWV</sequence>
<dbReference type="OrthoDB" id="10252740at2759"/>
<dbReference type="Pfam" id="PF02171">
    <property type="entry name" value="Piwi"/>
    <property type="match status" value="1"/>
</dbReference>
<keyword evidence="4" id="KW-1185">Reference proteome</keyword>
<dbReference type="Proteomes" id="UP000572817">
    <property type="component" value="Unassembled WGS sequence"/>
</dbReference>
<dbReference type="Pfam" id="PF08699">
    <property type="entry name" value="ArgoL1"/>
    <property type="match status" value="1"/>
</dbReference>
<dbReference type="InterPro" id="IPR014811">
    <property type="entry name" value="ArgoL1"/>
</dbReference>
<comment type="caution">
    <text evidence="3">The sequence shown here is derived from an EMBL/GenBank/DDBJ whole genome shotgun (WGS) entry which is preliminary data.</text>
</comment>
<feature type="domain" description="Piwi" evidence="2">
    <location>
        <begin position="585"/>
        <end position="818"/>
    </location>
</feature>
<dbReference type="InterPro" id="IPR036397">
    <property type="entry name" value="RNaseH_sf"/>
</dbReference>
<organism evidence="3 4">
    <name type="scientific">Botryosphaeria dothidea</name>
    <dbReference type="NCBI Taxonomy" id="55169"/>
    <lineage>
        <taxon>Eukaryota</taxon>
        <taxon>Fungi</taxon>
        <taxon>Dikarya</taxon>
        <taxon>Ascomycota</taxon>
        <taxon>Pezizomycotina</taxon>
        <taxon>Dothideomycetes</taxon>
        <taxon>Dothideomycetes incertae sedis</taxon>
        <taxon>Botryosphaeriales</taxon>
        <taxon>Botryosphaeriaceae</taxon>
        <taxon>Botryosphaeria</taxon>
    </lineage>
</organism>
<dbReference type="SMART" id="SM00950">
    <property type="entry name" value="Piwi"/>
    <property type="match status" value="1"/>
</dbReference>
<dbReference type="PROSITE" id="PS50822">
    <property type="entry name" value="PIWI"/>
    <property type="match status" value="1"/>
</dbReference>
<dbReference type="CDD" id="cd02846">
    <property type="entry name" value="PAZ_argonaute_like"/>
    <property type="match status" value="1"/>
</dbReference>
<dbReference type="GO" id="GO:0003676">
    <property type="term" value="F:nucleic acid binding"/>
    <property type="evidence" value="ECO:0007669"/>
    <property type="project" value="InterPro"/>
</dbReference>